<evidence type="ECO:0000256" key="1">
    <source>
        <dbReference type="ARBA" id="ARBA00008814"/>
    </source>
</evidence>
<feature type="chain" id="PRO_5047060698" evidence="2">
    <location>
        <begin position="21"/>
        <end position="374"/>
    </location>
</feature>
<dbReference type="EMBL" id="JAVDUM010000004">
    <property type="protein sequence ID" value="MDR6866630.1"/>
    <property type="molecule type" value="Genomic_DNA"/>
</dbReference>
<protein>
    <submittedName>
        <fullName evidence="4">Iron complex transport system substrate-binding protein</fullName>
    </submittedName>
</protein>
<evidence type="ECO:0000313" key="5">
    <source>
        <dbReference type="Proteomes" id="UP001259347"/>
    </source>
</evidence>
<dbReference type="SUPFAM" id="SSF53807">
    <property type="entry name" value="Helical backbone' metal receptor"/>
    <property type="match status" value="1"/>
</dbReference>
<dbReference type="PROSITE" id="PS50983">
    <property type="entry name" value="FE_B12_PBP"/>
    <property type="match status" value="1"/>
</dbReference>
<proteinExistence type="inferred from homology"/>
<comment type="caution">
    <text evidence="4">The sequence shown here is derived from an EMBL/GenBank/DDBJ whole genome shotgun (WGS) entry which is preliminary data.</text>
</comment>
<organism evidence="4 5">
    <name type="scientific">Microbacterium resistens</name>
    <dbReference type="NCBI Taxonomy" id="156977"/>
    <lineage>
        <taxon>Bacteria</taxon>
        <taxon>Bacillati</taxon>
        <taxon>Actinomycetota</taxon>
        <taxon>Actinomycetes</taxon>
        <taxon>Micrococcales</taxon>
        <taxon>Microbacteriaceae</taxon>
        <taxon>Microbacterium</taxon>
    </lineage>
</organism>
<reference evidence="4 5" key="1">
    <citation type="submission" date="2023-07" db="EMBL/GenBank/DDBJ databases">
        <title>Sorghum-associated microbial communities from plants grown in Nebraska, USA.</title>
        <authorList>
            <person name="Schachtman D."/>
        </authorList>
    </citation>
    <scope>NUCLEOTIDE SEQUENCE [LARGE SCALE GENOMIC DNA]</scope>
    <source>
        <strain evidence="4 5">2980</strain>
    </source>
</reference>
<feature type="domain" description="Fe/B12 periplasmic-binding" evidence="3">
    <location>
        <begin position="99"/>
        <end position="365"/>
    </location>
</feature>
<keyword evidence="5" id="KW-1185">Reference proteome</keyword>
<dbReference type="PANTHER" id="PTHR30535">
    <property type="entry name" value="VITAMIN B12-BINDING PROTEIN"/>
    <property type="match status" value="1"/>
</dbReference>
<gene>
    <name evidence="4" type="ORF">J2Y69_001223</name>
</gene>
<dbReference type="Proteomes" id="UP001259347">
    <property type="component" value="Unassembled WGS sequence"/>
</dbReference>
<dbReference type="RefSeq" id="WP_310018618.1">
    <property type="nucleotide sequence ID" value="NZ_JAVDUM010000004.1"/>
</dbReference>
<dbReference type="Pfam" id="PF01497">
    <property type="entry name" value="Peripla_BP_2"/>
    <property type="match status" value="1"/>
</dbReference>
<comment type="similarity">
    <text evidence="1">Belongs to the bacterial solute-binding protein 8 family.</text>
</comment>
<dbReference type="PROSITE" id="PS51257">
    <property type="entry name" value="PROKAR_LIPOPROTEIN"/>
    <property type="match status" value="1"/>
</dbReference>
<name>A0ABU1SAK2_9MICO</name>
<dbReference type="PANTHER" id="PTHR30535:SF4">
    <property type="entry name" value="HEMIN-BINDING PERIPLASMIC PROTEIN HMUT"/>
    <property type="match status" value="1"/>
</dbReference>
<evidence type="ECO:0000256" key="2">
    <source>
        <dbReference type="SAM" id="SignalP"/>
    </source>
</evidence>
<evidence type="ECO:0000313" key="4">
    <source>
        <dbReference type="EMBL" id="MDR6866630.1"/>
    </source>
</evidence>
<dbReference type="InterPro" id="IPR002491">
    <property type="entry name" value="ABC_transptr_periplasmic_BD"/>
</dbReference>
<dbReference type="InterPro" id="IPR050902">
    <property type="entry name" value="ABC_Transporter_SBP"/>
</dbReference>
<accession>A0ABU1SAK2</accession>
<feature type="signal peptide" evidence="2">
    <location>
        <begin position="1"/>
        <end position="20"/>
    </location>
</feature>
<evidence type="ECO:0000259" key="3">
    <source>
        <dbReference type="PROSITE" id="PS50983"/>
    </source>
</evidence>
<dbReference type="Gene3D" id="3.40.50.1980">
    <property type="entry name" value="Nitrogenase molybdenum iron protein domain"/>
    <property type="match status" value="2"/>
</dbReference>
<keyword evidence="2" id="KW-0732">Signal</keyword>
<sequence>MRRWLAVVAILAVGLLSACSAPDPSAGPSATVDASASTAALTDLVPVADPRAWEGPSTALMPDTDITPVVESPAQALPVTVVSHDAAGPGDVVVSDASRVIAMDRAGSLAATVWGLGLGGLLVGRDASTSFPGTEALPVVTGPGHTVNSESIIALAPTLVITDGSIGPRDVVEQLRDVGITVVTVTNTPSFSGAEQLARDVAAVLGVPAAGETLASSIAADIALATAEVTGVAPTTPDARVRMLFLYVRGSAGVYYLFGEESGADALIAALGGIDVAGELGWQGMRPMTDEAMAAADPDLILVMTHGIESAGGVDGLLEQKPAIALTAAGEHRRFVDMDDAQVLSFGPRSGDVLRALARAVYAPDGRVRAGSGG</sequence>